<evidence type="ECO:0000313" key="2">
    <source>
        <dbReference type="Proteomes" id="UP000037122"/>
    </source>
</evidence>
<organism evidence="1 2">
    <name type="scientific">Candidozyma auris</name>
    <name type="common">Yeast</name>
    <name type="synonym">Candida auris</name>
    <dbReference type="NCBI Taxonomy" id="498019"/>
    <lineage>
        <taxon>Eukaryota</taxon>
        <taxon>Fungi</taxon>
        <taxon>Dikarya</taxon>
        <taxon>Ascomycota</taxon>
        <taxon>Saccharomycotina</taxon>
        <taxon>Pichiomycetes</taxon>
        <taxon>Metschnikowiaceae</taxon>
        <taxon>Candidozyma</taxon>
    </lineage>
</organism>
<comment type="caution">
    <text evidence="1">The sequence shown here is derived from an EMBL/GenBank/DDBJ whole genome shotgun (WGS) entry which is preliminary data.</text>
</comment>
<dbReference type="AlphaFoldDB" id="A0A0L0NQ91"/>
<name>A0A0L0NQ91_CANAR</name>
<dbReference type="VEuPathDB" id="FungiDB:QG37_07463"/>
<reference evidence="2" key="1">
    <citation type="journal article" date="2015" name="BMC Genomics">
        <title>Draft genome of a commonly misdiagnosed multidrug resistant pathogen Candida auris.</title>
        <authorList>
            <person name="Chatterjee S."/>
            <person name="Alampalli S.V."/>
            <person name="Nageshan R.K."/>
            <person name="Chettiar S.T."/>
            <person name="Joshi S."/>
            <person name="Tatu U.S."/>
        </authorList>
    </citation>
    <scope>NUCLEOTIDE SEQUENCE [LARGE SCALE GENOMIC DNA]</scope>
    <source>
        <strain evidence="2">6684</strain>
    </source>
</reference>
<protein>
    <submittedName>
        <fullName evidence="1">Uncharacterized protein</fullName>
    </submittedName>
</protein>
<dbReference type="Proteomes" id="UP000037122">
    <property type="component" value="Unassembled WGS sequence"/>
</dbReference>
<evidence type="ECO:0000313" key="1">
    <source>
        <dbReference type="EMBL" id="KND96332.1"/>
    </source>
</evidence>
<sequence length="48" mass="5492">MYEAVQHAIMAAKSTSRSDQENIRESCDGLEHFDKKLISRMKTYDGEA</sequence>
<proteinExistence type="predicted"/>
<dbReference type="EMBL" id="LGST01000057">
    <property type="protein sequence ID" value="KND96332.1"/>
    <property type="molecule type" value="Genomic_DNA"/>
</dbReference>
<accession>A0A0L0NQ91</accession>
<gene>
    <name evidence="1" type="ORF">QG37_07463</name>
</gene>